<keyword evidence="2" id="KW-1185">Reference proteome</keyword>
<evidence type="ECO:0000313" key="1">
    <source>
        <dbReference type="EMBL" id="UZA02082.1"/>
    </source>
</evidence>
<dbReference type="Proteomes" id="UP001163632">
    <property type="component" value="Chromosome"/>
</dbReference>
<accession>A0ABY6M5P4</accession>
<protein>
    <submittedName>
        <fullName evidence="1">Uncharacterized protein</fullName>
    </submittedName>
</protein>
<dbReference type="EMBL" id="CP087830">
    <property type="protein sequence ID" value="UZA02082.1"/>
    <property type="molecule type" value="Genomic_DNA"/>
</dbReference>
<sequence length="95" mass="11321">MTYTKSIKPYGKLVAENGWGGQYFTVDNKRFALHQQNSVWIDGQEVRLFAKKVNDYDHDHGREYPISYWQYQVIYKDEIKDLHELSKAVDVFVYP</sequence>
<reference evidence="1" key="1">
    <citation type="journal article" date="2022" name="BMC Microbiol.">
        <title>Whole genome sequencing of Moraxella bovis strains from North America reveals two genotypes with different genetic determinants.</title>
        <authorList>
            <person name="Wynn E.L."/>
            <person name="Hille M.M."/>
            <person name="Loy J.D."/>
            <person name="Schuller G."/>
            <person name="Kuhn K.L."/>
            <person name="Dickey A.M."/>
            <person name="Bono J.L."/>
            <person name="Clawson M.L."/>
        </authorList>
    </citation>
    <scope>NUCLEOTIDE SEQUENCE</scope>
    <source>
        <strain evidence="1">SAM102599</strain>
    </source>
</reference>
<proteinExistence type="predicted"/>
<dbReference type="RefSeq" id="WP_264684419.1">
    <property type="nucleotide sequence ID" value="NZ_CP087798.1"/>
</dbReference>
<name>A0ABY6M5P4_MORBO</name>
<gene>
    <name evidence="1" type="ORF">LP092_08730</name>
</gene>
<organism evidence="1 2">
    <name type="scientific">Moraxella bovis</name>
    <dbReference type="NCBI Taxonomy" id="476"/>
    <lineage>
        <taxon>Bacteria</taxon>
        <taxon>Pseudomonadati</taxon>
        <taxon>Pseudomonadota</taxon>
        <taxon>Gammaproteobacteria</taxon>
        <taxon>Moraxellales</taxon>
        <taxon>Moraxellaceae</taxon>
        <taxon>Moraxella</taxon>
    </lineage>
</organism>
<evidence type="ECO:0000313" key="2">
    <source>
        <dbReference type="Proteomes" id="UP001163632"/>
    </source>
</evidence>